<sequence length="53" mass="6117">MLASVSTMNGLPNFGGARRRRMFLFILLSIFFISEQLLLVLGIFYIIYLTVLF</sequence>
<dbReference type="AlphaFoldDB" id="A0A6V7ULY7"/>
<evidence type="ECO:0000313" key="3">
    <source>
        <dbReference type="Proteomes" id="UP000580250"/>
    </source>
</evidence>
<keyword evidence="1" id="KW-0472">Membrane</keyword>
<name>A0A6V7ULY7_MELEN</name>
<organism evidence="2 3">
    <name type="scientific">Meloidogyne enterolobii</name>
    <name type="common">Root-knot nematode worm</name>
    <name type="synonym">Meloidogyne mayaguensis</name>
    <dbReference type="NCBI Taxonomy" id="390850"/>
    <lineage>
        <taxon>Eukaryota</taxon>
        <taxon>Metazoa</taxon>
        <taxon>Ecdysozoa</taxon>
        <taxon>Nematoda</taxon>
        <taxon>Chromadorea</taxon>
        <taxon>Rhabditida</taxon>
        <taxon>Tylenchina</taxon>
        <taxon>Tylenchomorpha</taxon>
        <taxon>Tylenchoidea</taxon>
        <taxon>Meloidogynidae</taxon>
        <taxon>Meloidogyninae</taxon>
        <taxon>Meloidogyne</taxon>
    </lineage>
</organism>
<dbReference type="Proteomes" id="UP000580250">
    <property type="component" value="Unassembled WGS sequence"/>
</dbReference>
<evidence type="ECO:0000313" key="2">
    <source>
        <dbReference type="EMBL" id="CAD2161389.1"/>
    </source>
</evidence>
<dbReference type="EMBL" id="CAJEWN010000085">
    <property type="protein sequence ID" value="CAD2161389.1"/>
    <property type="molecule type" value="Genomic_DNA"/>
</dbReference>
<protein>
    <submittedName>
        <fullName evidence="2">Uncharacterized protein</fullName>
    </submittedName>
</protein>
<evidence type="ECO:0000256" key="1">
    <source>
        <dbReference type="SAM" id="Phobius"/>
    </source>
</evidence>
<comment type="caution">
    <text evidence="2">The sequence shown here is derived from an EMBL/GenBank/DDBJ whole genome shotgun (WGS) entry which is preliminary data.</text>
</comment>
<keyword evidence="1" id="KW-1133">Transmembrane helix</keyword>
<feature type="transmembrane region" description="Helical" evidence="1">
    <location>
        <begin position="23"/>
        <end position="48"/>
    </location>
</feature>
<gene>
    <name evidence="2" type="ORF">MENT_LOCUS14816</name>
</gene>
<reference evidence="2 3" key="1">
    <citation type="submission" date="2020-08" db="EMBL/GenBank/DDBJ databases">
        <authorList>
            <person name="Koutsovoulos G."/>
            <person name="Danchin GJ E."/>
        </authorList>
    </citation>
    <scope>NUCLEOTIDE SEQUENCE [LARGE SCALE GENOMIC DNA]</scope>
</reference>
<keyword evidence="1" id="KW-0812">Transmembrane</keyword>
<accession>A0A6V7ULY7</accession>
<proteinExistence type="predicted"/>